<feature type="transmembrane region" description="Helical" evidence="7">
    <location>
        <begin position="64"/>
        <end position="82"/>
    </location>
</feature>
<reference evidence="9" key="1">
    <citation type="submission" date="2022-03" db="EMBL/GenBank/DDBJ databases">
        <title>Identification of a novel bacterium isolated from mangrove sediments.</title>
        <authorList>
            <person name="Pan X."/>
        </authorList>
    </citation>
    <scope>NUCLEOTIDE SEQUENCE</scope>
    <source>
        <strain evidence="9">B1949</strain>
    </source>
</reference>
<evidence type="ECO:0000313" key="10">
    <source>
        <dbReference type="Proteomes" id="UP001162881"/>
    </source>
</evidence>
<dbReference type="InterPro" id="IPR002656">
    <property type="entry name" value="Acyl_transf_3_dom"/>
</dbReference>
<feature type="transmembrane region" description="Helical" evidence="7">
    <location>
        <begin position="185"/>
        <end position="205"/>
    </location>
</feature>
<comment type="similarity">
    <text evidence="2">Belongs to the acyltransferase 3 family.</text>
</comment>
<feature type="transmembrane region" description="Helical" evidence="7">
    <location>
        <begin position="235"/>
        <end position="254"/>
    </location>
</feature>
<evidence type="ECO:0000256" key="3">
    <source>
        <dbReference type="ARBA" id="ARBA00022475"/>
    </source>
</evidence>
<keyword evidence="9" id="KW-0012">Acyltransferase</keyword>
<feature type="transmembrane region" description="Helical" evidence="7">
    <location>
        <begin position="326"/>
        <end position="350"/>
    </location>
</feature>
<keyword evidence="4 7" id="KW-0812">Transmembrane</keyword>
<feature type="transmembrane region" description="Helical" evidence="7">
    <location>
        <begin position="158"/>
        <end position="178"/>
    </location>
</feature>
<evidence type="ECO:0000256" key="6">
    <source>
        <dbReference type="ARBA" id="ARBA00023136"/>
    </source>
</evidence>
<comment type="caution">
    <text evidence="9">The sequence shown here is derived from an EMBL/GenBank/DDBJ whole genome shotgun (WGS) entry which is preliminary data.</text>
</comment>
<organism evidence="9 10">
    <name type="scientific">Novosphingobium organovorum</name>
    <dbReference type="NCBI Taxonomy" id="2930092"/>
    <lineage>
        <taxon>Bacteria</taxon>
        <taxon>Pseudomonadati</taxon>
        <taxon>Pseudomonadota</taxon>
        <taxon>Alphaproteobacteria</taxon>
        <taxon>Sphingomonadales</taxon>
        <taxon>Sphingomonadaceae</taxon>
        <taxon>Novosphingobium</taxon>
    </lineage>
</organism>
<evidence type="ECO:0000256" key="1">
    <source>
        <dbReference type="ARBA" id="ARBA00004651"/>
    </source>
</evidence>
<feature type="domain" description="Acyltransferase 3" evidence="8">
    <location>
        <begin position="17"/>
        <end position="342"/>
    </location>
</feature>
<protein>
    <submittedName>
        <fullName evidence="9">Acyltransferase</fullName>
    </submittedName>
</protein>
<dbReference type="RefSeq" id="WP_244021666.1">
    <property type="nucleotide sequence ID" value="NZ_JALHLF010000055.1"/>
</dbReference>
<proteinExistence type="inferred from homology"/>
<evidence type="ECO:0000313" key="9">
    <source>
        <dbReference type="EMBL" id="MCJ2183643.1"/>
    </source>
</evidence>
<evidence type="ECO:0000256" key="2">
    <source>
        <dbReference type="ARBA" id="ARBA00007400"/>
    </source>
</evidence>
<evidence type="ECO:0000259" key="8">
    <source>
        <dbReference type="Pfam" id="PF01757"/>
    </source>
</evidence>
<dbReference type="Pfam" id="PF01757">
    <property type="entry name" value="Acyl_transf_3"/>
    <property type="match status" value="1"/>
</dbReference>
<evidence type="ECO:0000256" key="7">
    <source>
        <dbReference type="SAM" id="Phobius"/>
    </source>
</evidence>
<gene>
    <name evidence="9" type="ORF">MTR62_13215</name>
</gene>
<dbReference type="GO" id="GO:0016746">
    <property type="term" value="F:acyltransferase activity"/>
    <property type="evidence" value="ECO:0007669"/>
    <property type="project" value="UniProtKB-KW"/>
</dbReference>
<dbReference type="EMBL" id="JALHLF010000055">
    <property type="protein sequence ID" value="MCJ2183643.1"/>
    <property type="molecule type" value="Genomic_DNA"/>
</dbReference>
<dbReference type="PANTHER" id="PTHR40074:SF2">
    <property type="entry name" value="O-ACETYLTRANSFERASE WECH"/>
    <property type="match status" value="1"/>
</dbReference>
<name>A0ABT0BF10_9SPHN</name>
<keyword evidence="5 7" id="KW-1133">Transmembrane helix</keyword>
<keyword evidence="9" id="KW-0808">Transferase</keyword>
<dbReference type="Proteomes" id="UP001162881">
    <property type="component" value="Unassembled WGS sequence"/>
</dbReference>
<accession>A0ABT0BF10</accession>
<sequence length="385" mass="42882">MFKAVSDEDNRTIYKLFDTLRYPLIVLVVYIHNAGSQVRYADGSSSAGGDFAFNSFLQAFLSEGIARIAVPLFFFMSGYLLFFNTAWNVGAYRDKLANRFRTLLVPFLFWNLFWLAFKIALQLLPQTAAYFSNLTKPFAQYSAFDYANDIFGLTQSPAAYQFWFIRDLMVLVLLSPVIHWLMKRAAVPCLAVLAACWFAGFWPIYVPGLDGLLFFSIGCAMSQRRLDPSLRCDRGFLLTVGAIACLCFAISSTGSSPTDLLWVKRIGVSFGLVWTLSCARAQLDNARWVKLSMALAPAAFFVFAAHEPTLRILRKLVFRIVPLNEFSSVALYITLPVITISIVTAGYFLLLRIAPGFTQVITGGRAAAPASRLHQAAETMTASET</sequence>
<keyword evidence="3" id="KW-1003">Cell membrane</keyword>
<dbReference type="PANTHER" id="PTHR40074">
    <property type="entry name" value="O-ACETYLTRANSFERASE WECH"/>
    <property type="match status" value="1"/>
</dbReference>
<comment type="subcellular location">
    <subcellularLocation>
        <location evidence="1">Cell membrane</location>
        <topology evidence="1">Multi-pass membrane protein</topology>
    </subcellularLocation>
</comment>
<feature type="transmembrane region" description="Helical" evidence="7">
    <location>
        <begin position="260"/>
        <end position="276"/>
    </location>
</feature>
<evidence type="ECO:0000256" key="5">
    <source>
        <dbReference type="ARBA" id="ARBA00022989"/>
    </source>
</evidence>
<keyword evidence="10" id="KW-1185">Reference proteome</keyword>
<evidence type="ECO:0000256" key="4">
    <source>
        <dbReference type="ARBA" id="ARBA00022692"/>
    </source>
</evidence>
<feature type="transmembrane region" description="Helical" evidence="7">
    <location>
        <begin position="103"/>
        <end position="124"/>
    </location>
</feature>
<keyword evidence="6 7" id="KW-0472">Membrane</keyword>